<sequence length="270" mass="29893">MSNATRIKFLVSNIYSGIGIGLLLGFIMGNSVSGTVQTVIVVITGMLGALLGLENKIGKTEINESNNTAVNIKLGSFGFGVVLGILFGITVRTHNLFAPTITERMKNWTEAGFDSISARKYVLYEKFQINPKTGDITLESDQHQKGNSSILFKAEDLSNIGTELDTTYFEGEIQNAIDRLEIFENNALNDLLTTASKTLPEENQMIFLAIIQKMIFQSEDGISYCDLPQSIDNSDSEVVRNLYEVLSETNNQPRKNLIDKIRTFLCNSNN</sequence>
<keyword evidence="1" id="KW-1133">Transmembrane helix</keyword>
<keyword evidence="1" id="KW-0472">Membrane</keyword>
<reference evidence="2" key="1">
    <citation type="submission" date="2006-03" db="EMBL/GenBank/DDBJ databases">
        <authorList>
            <person name="Bowman J."/>
            <person name="Ferriera S."/>
            <person name="Johnson J."/>
            <person name="Kravitz S."/>
            <person name="Halpern A."/>
            <person name="Remington K."/>
            <person name="Beeson K."/>
            <person name="Tran B."/>
            <person name="Rogers Y.-H."/>
            <person name="Friedman R."/>
            <person name="Venter J.C."/>
        </authorList>
    </citation>
    <scope>NUCLEOTIDE SEQUENCE [LARGE SCALE GENOMIC DNA]</scope>
    <source>
        <strain evidence="2">ATCC 700755</strain>
    </source>
</reference>
<accession>K4IJ55</accession>
<dbReference type="HOGENOM" id="CLU_1030026_0_0_10"/>
<dbReference type="EMBL" id="CP003879">
    <property type="protein sequence ID" value="AFU70577.1"/>
    <property type="molecule type" value="Genomic_DNA"/>
</dbReference>
<dbReference type="KEGG" id="ptq:P700755_004021"/>
<evidence type="ECO:0000256" key="1">
    <source>
        <dbReference type="SAM" id="Phobius"/>
    </source>
</evidence>
<proteinExistence type="predicted"/>
<gene>
    <name evidence="2" type="ordered locus">P700755_004021</name>
</gene>
<dbReference type="RefSeq" id="WP_015026107.1">
    <property type="nucleotide sequence ID" value="NC_018721.1"/>
</dbReference>
<feature type="transmembrane region" description="Helical" evidence="1">
    <location>
        <begin position="34"/>
        <end position="53"/>
    </location>
</feature>
<feature type="transmembrane region" description="Helical" evidence="1">
    <location>
        <begin position="74"/>
        <end position="91"/>
    </location>
</feature>
<protein>
    <submittedName>
        <fullName evidence="2">Uncharacterized protein</fullName>
    </submittedName>
</protein>
<evidence type="ECO:0000313" key="3">
    <source>
        <dbReference type="Proteomes" id="UP000008514"/>
    </source>
</evidence>
<reference evidence="2" key="2">
    <citation type="submission" date="2012-09" db="EMBL/GenBank/DDBJ databases">
        <title>The complete sequence of Psychroflexus torquis an extreme psychrophile from sea-ice that is stimulated by light.</title>
        <authorList>
            <person name="Feng S."/>
            <person name="Powell S.M."/>
            <person name="Bowman J.P."/>
        </authorList>
    </citation>
    <scope>NUCLEOTIDE SEQUENCE [LARGE SCALE GENOMIC DNA]</scope>
    <source>
        <strain evidence="2">ATCC 700755</strain>
    </source>
</reference>
<dbReference type="eggNOG" id="ENOG5033507">
    <property type="taxonomic scope" value="Bacteria"/>
</dbReference>
<keyword evidence="3" id="KW-1185">Reference proteome</keyword>
<dbReference type="Proteomes" id="UP000008514">
    <property type="component" value="Chromosome"/>
</dbReference>
<dbReference type="AlphaFoldDB" id="K4IJ55"/>
<evidence type="ECO:0000313" key="2">
    <source>
        <dbReference type="EMBL" id="AFU70577.1"/>
    </source>
</evidence>
<organism evidence="2 3">
    <name type="scientific">Psychroflexus torquis (strain ATCC 700755 / CIP 106069 / ACAM 623)</name>
    <dbReference type="NCBI Taxonomy" id="313595"/>
    <lineage>
        <taxon>Bacteria</taxon>
        <taxon>Pseudomonadati</taxon>
        <taxon>Bacteroidota</taxon>
        <taxon>Flavobacteriia</taxon>
        <taxon>Flavobacteriales</taxon>
        <taxon>Flavobacteriaceae</taxon>
        <taxon>Psychroflexus</taxon>
    </lineage>
</organism>
<name>K4IJ55_PSYTT</name>
<feature type="transmembrane region" description="Helical" evidence="1">
    <location>
        <begin position="7"/>
        <end position="28"/>
    </location>
</feature>
<keyword evidence="1" id="KW-0812">Transmembrane</keyword>